<proteinExistence type="inferred from homology"/>
<dbReference type="Proteomes" id="UP000235672">
    <property type="component" value="Unassembled WGS sequence"/>
</dbReference>
<accession>A0A2J6QEY3</accession>
<gene>
    <name evidence="2" type="ORF">NA56DRAFT_668742</name>
</gene>
<reference evidence="2 3" key="1">
    <citation type="submission" date="2016-05" db="EMBL/GenBank/DDBJ databases">
        <title>A degradative enzymes factory behind the ericoid mycorrhizal symbiosis.</title>
        <authorList>
            <consortium name="DOE Joint Genome Institute"/>
            <person name="Martino E."/>
            <person name="Morin E."/>
            <person name="Grelet G."/>
            <person name="Kuo A."/>
            <person name="Kohler A."/>
            <person name="Daghino S."/>
            <person name="Barry K."/>
            <person name="Choi C."/>
            <person name="Cichocki N."/>
            <person name="Clum A."/>
            <person name="Copeland A."/>
            <person name="Hainaut M."/>
            <person name="Haridas S."/>
            <person name="Labutti K."/>
            <person name="Lindquist E."/>
            <person name="Lipzen A."/>
            <person name="Khouja H.-R."/>
            <person name="Murat C."/>
            <person name="Ohm R."/>
            <person name="Olson A."/>
            <person name="Spatafora J."/>
            <person name="Veneault-Fourrey C."/>
            <person name="Henrissat B."/>
            <person name="Grigoriev I."/>
            <person name="Martin F."/>
            <person name="Perotto S."/>
        </authorList>
    </citation>
    <scope>NUCLEOTIDE SEQUENCE [LARGE SCALE GENOMIC DNA]</scope>
    <source>
        <strain evidence="2 3">UAMH 7357</strain>
    </source>
</reference>
<evidence type="ECO:0000313" key="3">
    <source>
        <dbReference type="Proteomes" id="UP000235672"/>
    </source>
</evidence>
<name>A0A2J6QEY3_9HELO</name>
<comment type="similarity">
    <text evidence="1">Belongs to the MDM20/NAA25 family.</text>
</comment>
<evidence type="ECO:0000313" key="2">
    <source>
        <dbReference type="EMBL" id="PMD24822.1"/>
    </source>
</evidence>
<dbReference type="STRING" id="1745343.A0A2J6QEY3"/>
<keyword evidence="3" id="KW-1185">Reference proteome</keyword>
<evidence type="ECO:0000256" key="1">
    <source>
        <dbReference type="ARBA" id="ARBA00006298"/>
    </source>
</evidence>
<organism evidence="2 3">
    <name type="scientific">Hyaloscypha hepaticicola</name>
    <dbReference type="NCBI Taxonomy" id="2082293"/>
    <lineage>
        <taxon>Eukaryota</taxon>
        <taxon>Fungi</taxon>
        <taxon>Dikarya</taxon>
        <taxon>Ascomycota</taxon>
        <taxon>Pezizomycotina</taxon>
        <taxon>Leotiomycetes</taxon>
        <taxon>Helotiales</taxon>
        <taxon>Hyaloscyphaceae</taxon>
        <taxon>Hyaloscypha</taxon>
    </lineage>
</organism>
<dbReference type="Pfam" id="PF09797">
    <property type="entry name" value="NatB_MDM20"/>
    <property type="match status" value="1"/>
</dbReference>
<protein>
    <submittedName>
        <fullName evidence="2">Uncharacterized protein</fullName>
    </submittedName>
</protein>
<dbReference type="PANTHER" id="PTHR22767:SF3">
    <property type="entry name" value="N-ALPHA-ACETYLTRANSFERASE 25, NATB AUXILIARY SUBUNIT"/>
    <property type="match status" value="1"/>
</dbReference>
<dbReference type="EMBL" id="KZ613471">
    <property type="protein sequence ID" value="PMD24822.1"/>
    <property type="molecule type" value="Genomic_DNA"/>
</dbReference>
<dbReference type="OrthoDB" id="1874341at2759"/>
<dbReference type="GO" id="GO:0031416">
    <property type="term" value="C:NatB complex"/>
    <property type="evidence" value="ECO:0007669"/>
    <property type="project" value="TreeGrafter"/>
</dbReference>
<sequence>MADQLRAAQDTPIWNAIETNNFKQALKLVDKRLSKKHSDYLEALKIYIRSRSPQVSEKSAVLLHLEELPERKPPFSDIEAIELYDEALNEVLPESNETWERIIGQLRWQCVKINPKNEDLSLKCFQECLSKGAHDHARQIANSLEKNFPKNHSYIFWNITMMFLFSTSEKCPENQRKIWGGLALGQIGKLAGATREAQDQKRLPPRSIQTPQELLILDRITQTYGKPDQRLVYLQSPQLGPESTIAKAEWQLWRTKLKLMEAAQQWQDIFDTTAALLKRARTKDESSQLSGSRLSDWLVWEAYVNSAVELDGSHQVQAETEAHLDPAAGIDKSWKRNASLAQVKLSFESSTAFSSSKSDRVAAVVKYLQEYGKASTAYNDLRPFVECLSSDQRLELLEILKTNTVFSYDEEGRTRIYPAKEDLSTAGQITQVVNTYKLRFLLTCALPEYERRQSPLNNSTHVGFNCASCSKPCGLMCKYCLEDAAKEAIQSYRIAMDDDGRISNALLKTDQHPADDLSILAAMCLIKLSLLQTENNSEPLSRTTTTYVLQAAVLLENAWLHSKYNFQISQMLIRIYNYLGCGSLAMRAYHRMPVKQIQQDTISYTLFDRLSSSHPHASSQSIAASSKQRTPVEQLQHQQKFYRSSRGNIIKNLWLSFKHGSYNTIFEFTEVSEKLTHSMAAAMSVIESRKISRLTVPGTPLTEISNGFDILPPNMEFPEAKYSDNLDYESFPNFEVSRGARFEELSRYTPRLSAHRCRLNLAAEKLMLIVDPSSDVAQEKEMLHIWLKQYLDSQKQSPSEHVGSEGMTRSEQLAAAGYHTMALILRASHDQDFWTENDLQGTLDKYNNDLCARLEEQAALVETLKEPVPAFGSTLHVLYTVHEFGRTILNLCRYLTKQRKVFFEKQREASVKIEELARKLLQQVVDKCTVVKKGLDEGGWIDKVLESTLPDAQEGDGAIVSSLRELLDENFLEEWAGEVVEGWRDSVIGFSYLKPPPTKA</sequence>
<dbReference type="InterPro" id="IPR019183">
    <property type="entry name" value="NAA25_NatB_aux_su"/>
</dbReference>
<dbReference type="PANTHER" id="PTHR22767">
    <property type="entry name" value="N-TERMINAL ACETYLTRANSFERASE-RELATED"/>
    <property type="match status" value="1"/>
</dbReference>
<dbReference type="AlphaFoldDB" id="A0A2J6QEY3"/>